<evidence type="ECO:0000313" key="2">
    <source>
        <dbReference type="EMBL" id="MBK1817270.1"/>
    </source>
</evidence>
<name>A0A934R8Q2_9BACT</name>
<dbReference type="Proteomes" id="UP000600139">
    <property type="component" value="Unassembled WGS sequence"/>
</dbReference>
<keyword evidence="3" id="KW-1185">Reference proteome</keyword>
<dbReference type="InterPro" id="IPR036869">
    <property type="entry name" value="J_dom_sf"/>
</dbReference>
<protein>
    <recommendedName>
        <fullName evidence="1">J domain-containing protein</fullName>
    </recommendedName>
</protein>
<feature type="domain" description="J" evidence="1">
    <location>
        <begin position="3"/>
        <end position="68"/>
    </location>
</feature>
<dbReference type="PROSITE" id="PS50076">
    <property type="entry name" value="DNAJ_2"/>
    <property type="match status" value="1"/>
</dbReference>
<gene>
    <name evidence="2" type="ORF">JIN84_16740</name>
</gene>
<accession>A0A934R8Q2</accession>
<dbReference type="AlphaFoldDB" id="A0A934R8Q2"/>
<dbReference type="RefSeq" id="WP_200352215.1">
    <property type="nucleotide sequence ID" value="NZ_BAABHZ010000001.1"/>
</dbReference>
<dbReference type="EMBL" id="JAENIK010000012">
    <property type="protein sequence ID" value="MBK1817270.1"/>
    <property type="molecule type" value="Genomic_DNA"/>
</dbReference>
<dbReference type="InterPro" id="IPR001623">
    <property type="entry name" value="DnaJ_domain"/>
</dbReference>
<sequence length="183" mass="20112">MTDAFQLLNLPTGLVFSEESLREAFREAGKRAHPDAGGAEGEFAALREALATVSSPSRRLRHWLELRGLTGEVRGSIDSSLMDLFSEVGAVTQQAESVIRKRDEAKSVLVRAMLEGETQLCREAVQRAVSRVETRISQECGIFPELEISGNPDGAMASKAARNLAFLEKWRAGLRSSYSRLMS</sequence>
<comment type="caution">
    <text evidence="2">The sequence shown here is derived from an EMBL/GenBank/DDBJ whole genome shotgun (WGS) entry which is preliminary data.</text>
</comment>
<reference evidence="2" key="1">
    <citation type="submission" date="2021-01" db="EMBL/GenBank/DDBJ databases">
        <title>Modified the classification status of verrucomicrobia.</title>
        <authorList>
            <person name="Feng X."/>
        </authorList>
    </citation>
    <scope>NUCLEOTIDE SEQUENCE</scope>
    <source>
        <strain evidence="2">JCM 18052</strain>
    </source>
</reference>
<evidence type="ECO:0000259" key="1">
    <source>
        <dbReference type="PROSITE" id="PS50076"/>
    </source>
</evidence>
<dbReference type="SUPFAM" id="SSF46565">
    <property type="entry name" value="Chaperone J-domain"/>
    <property type="match status" value="1"/>
</dbReference>
<dbReference type="SMART" id="SM00271">
    <property type="entry name" value="DnaJ"/>
    <property type="match status" value="1"/>
</dbReference>
<evidence type="ECO:0000313" key="3">
    <source>
        <dbReference type="Proteomes" id="UP000600139"/>
    </source>
</evidence>
<dbReference type="Gene3D" id="1.10.287.110">
    <property type="entry name" value="DnaJ domain"/>
    <property type="match status" value="1"/>
</dbReference>
<organism evidence="2 3">
    <name type="scientific">Luteolibacter yonseiensis</name>
    <dbReference type="NCBI Taxonomy" id="1144680"/>
    <lineage>
        <taxon>Bacteria</taxon>
        <taxon>Pseudomonadati</taxon>
        <taxon>Verrucomicrobiota</taxon>
        <taxon>Verrucomicrobiia</taxon>
        <taxon>Verrucomicrobiales</taxon>
        <taxon>Verrucomicrobiaceae</taxon>
        <taxon>Luteolibacter</taxon>
    </lineage>
</organism>
<proteinExistence type="predicted"/>